<keyword evidence="5 6" id="KW-0560">Oxidoreductase</keyword>
<dbReference type="AlphaFoldDB" id="A0A1H9SIB4"/>
<evidence type="ECO:0000256" key="6">
    <source>
        <dbReference type="RuleBase" id="RU362125"/>
    </source>
</evidence>
<comment type="cofactor">
    <cofactor evidence="1 6">
        <name>FAD</name>
        <dbReference type="ChEBI" id="CHEBI:57692"/>
    </cofactor>
</comment>
<gene>
    <name evidence="10" type="ORF">SAMN05518684_104223</name>
</gene>
<feature type="domain" description="Acyl-CoA dehydrogenase/oxidase N-terminal" evidence="9">
    <location>
        <begin position="31"/>
        <end position="105"/>
    </location>
</feature>
<keyword evidence="4 6" id="KW-0274">FAD</keyword>
<keyword evidence="3 6" id="KW-0285">Flavoprotein</keyword>
<evidence type="ECO:0000256" key="5">
    <source>
        <dbReference type="ARBA" id="ARBA00023002"/>
    </source>
</evidence>
<protein>
    <submittedName>
        <fullName evidence="10">Acyl-CoA dehydrogenase</fullName>
    </submittedName>
</protein>
<feature type="domain" description="Acyl-CoA dehydrogenase/oxidase C-terminal" evidence="7">
    <location>
        <begin position="249"/>
        <end position="381"/>
    </location>
</feature>
<dbReference type="Proteomes" id="UP000198571">
    <property type="component" value="Unassembled WGS sequence"/>
</dbReference>
<dbReference type="RefSeq" id="WP_177174221.1">
    <property type="nucleotide sequence ID" value="NZ_FOGT01000004.1"/>
</dbReference>
<feature type="domain" description="Acyl-CoA oxidase/dehydrogenase middle" evidence="8">
    <location>
        <begin position="130"/>
        <end position="222"/>
    </location>
</feature>
<evidence type="ECO:0000256" key="4">
    <source>
        <dbReference type="ARBA" id="ARBA00022827"/>
    </source>
</evidence>
<dbReference type="InterPro" id="IPR037069">
    <property type="entry name" value="AcylCoA_DH/ox_N_sf"/>
</dbReference>
<dbReference type="Pfam" id="PF02771">
    <property type="entry name" value="Acyl-CoA_dh_N"/>
    <property type="match status" value="1"/>
</dbReference>
<evidence type="ECO:0000256" key="3">
    <source>
        <dbReference type="ARBA" id="ARBA00022630"/>
    </source>
</evidence>
<dbReference type="PIRSF" id="PIRSF016578">
    <property type="entry name" value="HsaA"/>
    <property type="match status" value="1"/>
</dbReference>
<dbReference type="Pfam" id="PF02770">
    <property type="entry name" value="Acyl-CoA_dh_M"/>
    <property type="match status" value="1"/>
</dbReference>
<dbReference type="InterPro" id="IPR009075">
    <property type="entry name" value="AcylCo_DH/oxidase_C"/>
</dbReference>
<dbReference type="EMBL" id="FOGT01000004">
    <property type="protein sequence ID" value="SER84385.1"/>
    <property type="molecule type" value="Genomic_DNA"/>
</dbReference>
<evidence type="ECO:0000259" key="7">
    <source>
        <dbReference type="Pfam" id="PF00441"/>
    </source>
</evidence>
<evidence type="ECO:0000313" key="11">
    <source>
        <dbReference type="Proteomes" id="UP000198571"/>
    </source>
</evidence>
<dbReference type="SUPFAM" id="SSF56645">
    <property type="entry name" value="Acyl-CoA dehydrogenase NM domain-like"/>
    <property type="match status" value="1"/>
</dbReference>
<dbReference type="CDD" id="cd00567">
    <property type="entry name" value="ACAD"/>
    <property type="match status" value="1"/>
</dbReference>
<dbReference type="Gene3D" id="1.10.540.10">
    <property type="entry name" value="Acyl-CoA dehydrogenase/oxidase, N-terminal domain"/>
    <property type="match status" value="1"/>
</dbReference>
<dbReference type="InterPro" id="IPR006091">
    <property type="entry name" value="Acyl-CoA_Oxase/DH_mid-dom"/>
</dbReference>
<accession>A0A1H9SIB4</accession>
<dbReference type="InterPro" id="IPR046373">
    <property type="entry name" value="Acyl-CoA_Oxase/DH_mid-dom_sf"/>
</dbReference>
<evidence type="ECO:0000259" key="9">
    <source>
        <dbReference type="Pfam" id="PF02771"/>
    </source>
</evidence>
<dbReference type="InterPro" id="IPR013786">
    <property type="entry name" value="AcylCoA_DH/ox_N"/>
</dbReference>
<evidence type="ECO:0000256" key="2">
    <source>
        <dbReference type="ARBA" id="ARBA00009347"/>
    </source>
</evidence>
<reference evidence="11" key="1">
    <citation type="submission" date="2016-10" db="EMBL/GenBank/DDBJ databases">
        <authorList>
            <person name="Varghese N."/>
            <person name="Submissions S."/>
        </authorList>
    </citation>
    <scope>NUCLEOTIDE SEQUENCE [LARGE SCALE GENOMIC DNA]</scope>
    <source>
        <strain evidence="11">S9</strain>
    </source>
</reference>
<keyword evidence="11" id="KW-1185">Reference proteome</keyword>
<dbReference type="GO" id="GO:0003995">
    <property type="term" value="F:acyl-CoA dehydrogenase activity"/>
    <property type="evidence" value="ECO:0007669"/>
    <property type="project" value="TreeGrafter"/>
</dbReference>
<dbReference type="PANTHER" id="PTHR43884">
    <property type="entry name" value="ACYL-COA DEHYDROGENASE"/>
    <property type="match status" value="1"/>
</dbReference>
<dbReference type="Pfam" id="PF00441">
    <property type="entry name" value="Acyl-CoA_dh_1"/>
    <property type="match status" value="1"/>
</dbReference>
<evidence type="ECO:0000256" key="1">
    <source>
        <dbReference type="ARBA" id="ARBA00001974"/>
    </source>
</evidence>
<dbReference type="Gene3D" id="2.40.110.10">
    <property type="entry name" value="Butyryl-CoA Dehydrogenase, subunit A, domain 2"/>
    <property type="match status" value="1"/>
</dbReference>
<dbReference type="InterPro" id="IPR036250">
    <property type="entry name" value="AcylCo_DH-like_C"/>
</dbReference>
<dbReference type="PANTHER" id="PTHR43884:SF25">
    <property type="entry name" value="ACYL-COA DEHYDROGENASE YDBM-RELATED"/>
    <property type="match status" value="1"/>
</dbReference>
<name>A0A1H9SIB4_9BACI</name>
<evidence type="ECO:0000313" key="10">
    <source>
        <dbReference type="EMBL" id="SER84385.1"/>
    </source>
</evidence>
<comment type="similarity">
    <text evidence="2 6">Belongs to the acyl-CoA dehydrogenase family.</text>
</comment>
<dbReference type="GO" id="GO:0050660">
    <property type="term" value="F:flavin adenine dinucleotide binding"/>
    <property type="evidence" value="ECO:0007669"/>
    <property type="project" value="InterPro"/>
</dbReference>
<dbReference type="SUPFAM" id="SSF47203">
    <property type="entry name" value="Acyl-CoA dehydrogenase C-terminal domain-like"/>
    <property type="match status" value="1"/>
</dbReference>
<dbReference type="InterPro" id="IPR009100">
    <property type="entry name" value="AcylCoA_DH/oxidase_NM_dom_sf"/>
</dbReference>
<sequence>MAEFMTKKLIKNDRQLKFLKRAEALVPGFQKRRDTYDKKAEFPFENMKELITSGLAAITVPEMFGGEEASLYEFLLVQETLAQGDAATALSIGWHNGTIMQLRDTQKWQKTDFEKVCRETVENGILINSAASEKATGSPVRGGVPETSAVLRDGAWEIKGHKTFTSLAPALDYFIITAYIEEEGRTGEFLIPRDVSGVSLKETWDVLGMRATRSDDLILDNVQLEKEALKSVKEPGHGKSPQGWLLHIPACYLGIAIAARDEAVEFAKNYQPNSLNHAISEVPEVRRKTAEMDLELMKARHFMYHIAEIWDHYPSLRGEMGAELASVKTVCTNAAIKVVDLSMRIAGGHSLHRSSSFEQHYRDVRAGLHNPPSDDITMMILANQAFNARL</sequence>
<dbReference type="STRING" id="1601833.SAMN05518684_104223"/>
<dbReference type="Gene3D" id="1.20.140.10">
    <property type="entry name" value="Butyryl-CoA Dehydrogenase, subunit A, domain 3"/>
    <property type="match status" value="1"/>
</dbReference>
<proteinExistence type="inferred from homology"/>
<organism evidence="10 11">
    <name type="scientific">Salipaludibacillus aurantiacus</name>
    <dbReference type="NCBI Taxonomy" id="1601833"/>
    <lineage>
        <taxon>Bacteria</taxon>
        <taxon>Bacillati</taxon>
        <taxon>Bacillota</taxon>
        <taxon>Bacilli</taxon>
        <taxon>Bacillales</taxon>
        <taxon>Bacillaceae</taxon>
    </lineage>
</organism>
<evidence type="ECO:0000259" key="8">
    <source>
        <dbReference type="Pfam" id="PF02770"/>
    </source>
</evidence>